<reference evidence="3" key="1">
    <citation type="journal article" date="2019" name="Int. J. Syst. Evol. Microbiol.">
        <title>The Global Catalogue of Microorganisms (GCM) 10K type strain sequencing project: providing services to taxonomists for standard genome sequencing and annotation.</title>
        <authorList>
            <consortium name="The Broad Institute Genomics Platform"/>
            <consortium name="The Broad Institute Genome Sequencing Center for Infectious Disease"/>
            <person name="Wu L."/>
            <person name="Ma J."/>
        </authorList>
    </citation>
    <scope>NUCLEOTIDE SEQUENCE [LARGE SCALE GENOMIC DNA]</scope>
    <source>
        <strain evidence="3">JCM 17919</strain>
    </source>
</reference>
<dbReference type="Pfam" id="PF13568">
    <property type="entry name" value="OMP_b-brl_2"/>
    <property type="match status" value="1"/>
</dbReference>
<evidence type="ECO:0000313" key="3">
    <source>
        <dbReference type="Proteomes" id="UP001501725"/>
    </source>
</evidence>
<gene>
    <name evidence="2" type="ORF">GCM10023184_25790</name>
</gene>
<accession>A0ABP8H142</accession>
<comment type="caution">
    <text evidence="2">The sequence shown here is derived from an EMBL/GenBank/DDBJ whole genome shotgun (WGS) entry which is preliminary data.</text>
</comment>
<dbReference type="Proteomes" id="UP001501725">
    <property type="component" value="Unassembled WGS sequence"/>
</dbReference>
<sequence length="207" mass="22681">MAGLLSGAAAAQKTQYGVFAGAQYTSAHYLLRDKKQSTEGKPGAHAGVMLLIPFENRLVFTPSLYYSGKGYKVALTDTSSLPGIDAVANDVSLHSIELAPLFLIYMGKGTGRPFVQFGPTVDFNFYGRERVRLNTGRTVDRQMRFSNNDYGRITAALLVRLGYETKKGLVFGAHYSHGAGSLNNNDYGPIIKHRIFGVSIGKWLTHR</sequence>
<organism evidence="2 3">
    <name type="scientific">Flaviaesturariibacter amylovorans</name>
    <dbReference type="NCBI Taxonomy" id="1084520"/>
    <lineage>
        <taxon>Bacteria</taxon>
        <taxon>Pseudomonadati</taxon>
        <taxon>Bacteroidota</taxon>
        <taxon>Chitinophagia</taxon>
        <taxon>Chitinophagales</taxon>
        <taxon>Chitinophagaceae</taxon>
        <taxon>Flaviaestuariibacter</taxon>
    </lineage>
</organism>
<dbReference type="InterPro" id="IPR025665">
    <property type="entry name" value="Beta-barrel_OMP_2"/>
</dbReference>
<feature type="domain" description="Outer membrane protein beta-barrel" evidence="1">
    <location>
        <begin position="11"/>
        <end position="178"/>
    </location>
</feature>
<protein>
    <recommendedName>
        <fullName evidence="1">Outer membrane protein beta-barrel domain-containing protein</fullName>
    </recommendedName>
</protein>
<proteinExistence type="predicted"/>
<evidence type="ECO:0000259" key="1">
    <source>
        <dbReference type="Pfam" id="PF13568"/>
    </source>
</evidence>
<name>A0ABP8H142_9BACT</name>
<dbReference type="RefSeq" id="WP_345256162.1">
    <property type="nucleotide sequence ID" value="NZ_BAABGY010000007.1"/>
</dbReference>
<keyword evidence="3" id="KW-1185">Reference proteome</keyword>
<evidence type="ECO:0000313" key="2">
    <source>
        <dbReference type="EMBL" id="GAA4332898.1"/>
    </source>
</evidence>
<dbReference type="EMBL" id="BAABGY010000007">
    <property type="protein sequence ID" value="GAA4332898.1"/>
    <property type="molecule type" value="Genomic_DNA"/>
</dbReference>